<feature type="region of interest" description="Disordered" evidence="1">
    <location>
        <begin position="249"/>
        <end position="272"/>
    </location>
</feature>
<feature type="compositionally biased region" description="Basic and acidic residues" evidence="1">
    <location>
        <begin position="249"/>
        <end position="263"/>
    </location>
</feature>
<reference evidence="3 5" key="2">
    <citation type="submission" date="2016-09" db="EMBL/GenBank/DDBJ databases">
        <title>Genome Sequence of Salegentibacter salarius,Isolated from a Marine Solar Saltern of the Yellow Sea in South Korea.</title>
        <authorList>
            <person name="Zheng Q."/>
            <person name="Liu Y."/>
        </authorList>
    </citation>
    <scope>NUCLEOTIDE SEQUENCE [LARGE SCALE GENOMIC DNA]</scope>
    <source>
        <strain evidence="3 5">KCTC 12974</strain>
    </source>
</reference>
<dbReference type="EMBL" id="LKTR01000012">
    <property type="protein sequence ID" value="PKD19846.1"/>
    <property type="molecule type" value="Genomic_DNA"/>
</dbReference>
<evidence type="ECO:0000313" key="3">
    <source>
        <dbReference type="EMBL" id="OEY72948.1"/>
    </source>
</evidence>
<gene>
    <name evidence="4" type="ORF">APR40_01820</name>
    <name evidence="3" type="ORF">BHS39_01820</name>
</gene>
<dbReference type="Proteomes" id="UP000232533">
    <property type="component" value="Unassembled WGS sequence"/>
</dbReference>
<dbReference type="AlphaFoldDB" id="A0A2N0TYU0"/>
<evidence type="ECO:0000313" key="5">
    <source>
        <dbReference type="Proteomes" id="UP000176009"/>
    </source>
</evidence>
<dbReference type="Proteomes" id="UP000176009">
    <property type="component" value="Unassembled WGS sequence"/>
</dbReference>
<sequence>MQTFLLIIFSLIFSSAFAQNKEIEDQFKYKATYDLTWQIDSTDAESIQNETMVLYMGDNISRFTSENFLKHDSINELRKKNFEKTGRFMAPPQTKFKYKLFKNLTEGRLYFFEKIARDRFKYIEELPLQEWEIHPEIKEVSGYNVQKATTIYAGRDYIAWFTSEIPVSDGPYKFSGLPGLIIEIADTKNYYHFKLSGFKEIGTAATVSTDEDRYTKVSKNDFLTAQENYARDPLGTLSKAGITIGWSEKEEKSAKKELKENYKSRNNPIELE</sequence>
<dbReference type="EMBL" id="MJBR01000012">
    <property type="protein sequence ID" value="OEY72948.1"/>
    <property type="molecule type" value="Genomic_DNA"/>
</dbReference>
<feature type="chain" id="PRO_5014961897" description="GLPGLI family protein" evidence="2">
    <location>
        <begin position="19"/>
        <end position="272"/>
    </location>
</feature>
<dbReference type="InterPro" id="IPR005901">
    <property type="entry name" value="GLPGLI"/>
</dbReference>
<keyword evidence="5" id="KW-1185">Reference proteome</keyword>
<dbReference type="NCBIfam" id="TIGR01200">
    <property type="entry name" value="GLPGLI"/>
    <property type="match status" value="1"/>
</dbReference>
<evidence type="ECO:0000313" key="6">
    <source>
        <dbReference type="Proteomes" id="UP000232533"/>
    </source>
</evidence>
<organism evidence="4 6">
    <name type="scientific">Salegentibacter salarius</name>
    <dbReference type="NCBI Taxonomy" id="435906"/>
    <lineage>
        <taxon>Bacteria</taxon>
        <taxon>Pseudomonadati</taxon>
        <taxon>Bacteroidota</taxon>
        <taxon>Flavobacteriia</taxon>
        <taxon>Flavobacteriales</taxon>
        <taxon>Flavobacteriaceae</taxon>
        <taxon>Salegentibacter</taxon>
    </lineage>
</organism>
<dbReference type="Pfam" id="PF09697">
    <property type="entry name" value="Porph_ging"/>
    <property type="match status" value="1"/>
</dbReference>
<proteinExistence type="predicted"/>
<feature type="signal peptide" evidence="2">
    <location>
        <begin position="1"/>
        <end position="18"/>
    </location>
</feature>
<evidence type="ECO:0000256" key="2">
    <source>
        <dbReference type="SAM" id="SignalP"/>
    </source>
</evidence>
<evidence type="ECO:0000256" key="1">
    <source>
        <dbReference type="SAM" id="MobiDB-lite"/>
    </source>
</evidence>
<keyword evidence="2" id="KW-0732">Signal</keyword>
<evidence type="ECO:0000313" key="4">
    <source>
        <dbReference type="EMBL" id="PKD19846.1"/>
    </source>
</evidence>
<protein>
    <recommendedName>
        <fullName evidence="7">GLPGLI family protein</fullName>
    </recommendedName>
</protein>
<dbReference type="RefSeq" id="WP_070053791.1">
    <property type="nucleotide sequence ID" value="NZ_FVZF01000002.1"/>
</dbReference>
<reference evidence="4 6" key="1">
    <citation type="submission" date="2015-10" db="EMBL/GenBank/DDBJ databases">
        <title>Draft genome sequence of Salegentibacter salinarum KCTC 12975.</title>
        <authorList>
            <person name="Lin W."/>
            <person name="Zheng Q."/>
        </authorList>
    </citation>
    <scope>NUCLEOTIDE SEQUENCE [LARGE SCALE GENOMIC DNA]</scope>
    <source>
        <strain evidence="4 6">KCTC 12974</strain>
    </source>
</reference>
<accession>A0A2N0TYU0</accession>
<evidence type="ECO:0008006" key="7">
    <source>
        <dbReference type="Google" id="ProtNLM"/>
    </source>
</evidence>
<name>A0A2N0TYU0_9FLAO</name>
<comment type="caution">
    <text evidence="4">The sequence shown here is derived from an EMBL/GenBank/DDBJ whole genome shotgun (WGS) entry which is preliminary data.</text>
</comment>
<dbReference type="OrthoDB" id="1440774at2"/>